<dbReference type="InterPro" id="IPR010281">
    <property type="entry name" value="DUF885"/>
</dbReference>
<sequence>MRYSLLALSLATVLAGCQPASTPEAAVLAAAPETAVAPVTVAAESESAKLNQWFEAKYEEQLQMSPLQLTAQGRKDQYDQIDDVTAEAEAKQLAWLAATVEQLKSQFDYSKLDVEAKTSYDLWIYQYQRSVEAAKFRDHNYWFNQMRGMHSMLPQMLMNFHKVDEVADLEAYIKRIGGIAKAIADLQQRAAKSAELGVRPPRFAYEGVIVQLNNLLSGQPFTTEGKAGADEKEAPLWTDVNKKIDALIKADKLTDAQATQLRNDAKTALTSQFQPAYAALRDFLQAELAFTSAQAQGASALPNGVEFYNLRLKQSTTTALTADEIHQIGLDEVARLTQEMIAIKDKVGFKGDLAAFFQFIKTDPQFFYPDTDEGRQAYITDSEAYLAVIADKLPQYFGILPKSKLVVKRVEAFREQPGAAQHYSSGTADGSRPGVYYAHLSDMKAMPKNEMEAIAYHEGSPGHHMQISIAQELTAVPKFRTQARFTAYSEGWGLYSEILAKEMGGYQSPYSDFGRLITEMWRAVRLVVDTGMHAKGWTEQQAIDYFLEKTPVAKTAVISEVRRYLVTPGQATSYKIGMLKILEIRAKAREQLGDKFDIRGFHDTVLNGGALPLELLEKRVQQWVDTVKSAS</sequence>
<dbReference type="RefSeq" id="WP_127699739.1">
    <property type="nucleotide sequence ID" value="NZ_SACS01000014.1"/>
</dbReference>
<dbReference type="OrthoDB" id="9769898at2"/>
<evidence type="ECO:0000313" key="2">
    <source>
        <dbReference type="EMBL" id="RVU35584.1"/>
    </source>
</evidence>
<evidence type="ECO:0000256" key="1">
    <source>
        <dbReference type="SAM" id="SignalP"/>
    </source>
</evidence>
<keyword evidence="1" id="KW-0732">Signal</keyword>
<protein>
    <submittedName>
        <fullName evidence="2">DUF885 domain-containing protein</fullName>
    </submittedName>
</protein>
<name>A0A437QM34_9GAMM</name>
<feature type="chain" id="PRO_5019493076" evidence="1">
    <location>
        <begin position="26"/>
        <end position="631"/>
    </location>
</feature>
<reference evidence="2 3" key="1">
    <citation type="submission" date="2019-01" db="EMBL/GenBank/DDBJ databases">
        <authorList>
            <person name="Chen W.-M."/>
        </authorList>
    </citation>
    <scope>NUCLEOTIDE SEQUENCE [LARGE SCALE GENOMIC DNA]</scope>
    <source>
        <strain evidence="2 3">KYPC3</strain>
    </source>
</reference>
<proteinExistence type="predicted"/>
<dbReference type="AlphaFoldDB" id="A0A437QM34"/>
<comment type="caution">
    <text evidence="2">The sequence shown here is derived from an EMBL/GenBank/DDBJ whole genome shotgun (WGS) entry which is preliminary data.</text>
</comment>
<gene>
    <name evidence="2" type="ORF">EOE67_13395</name>
</gene>
<feature type="signal peptide" evidence="1">
    <location>
        <begin position="1"/>
        <end position="25"/>
    </location>
</feature>
<accession>A0A437QM34</accession>
<keyword evidence="3" id="KW-1185">Reference proteome</keyword>
<evidence type="ECO:0000313" key="3">
    <source>
        <dbReference type="Proteomes" id="UP000283077"/>
    </source>
</evidence>
<dbReference type="PANTHER" id="PTHR33361:SF16">
    <property type="entry name" value="DUF885 DOMAIN-CONTAINING PROTEIN"/>
    <property type="match status" value="1"/>
</dbReference>
<dbReference type="PANTHER" id="PTHR33361">
    <property type="entry name" value="GLR0591 PROTEIN"/>
    <property type="match status" value="1"/>
</dbReference>
<dbReference type="EMBL" id="SACS01000014">
    <property type="protein sequence ID" value="RVU35584.1"/>
    <property type="molecule type" value="Genomic_DNA"/>
</dbReference>
<dbReference type="Pfam" id="PF05960">
    <property type="entry name" value="DUF885"/>
    <property type="match status" value="1"/>
</dbReference>
<dbReference type="Proteomes" id="UP000283077">
    <property type="component" value="Unassembled WGS sequence"/>
</dbReference>
<organism evidence="2 3">
    <name type="scientific">Rheinheimera riviphila</name>
    <dbReference type="NCBI Taxonomy" id="1834037"/>
    <lineage>
        <taxon>Bacteria</taxon>
        <taxon>Pseudomonadati</taxon>
        <taxon>Pseudomonadota</taxon>
        <taxon>Gammaproteobacteria</taxon>
        <taxon>Chromatiales</taxon>
        <taxon>Chromatiaceae</taxon>
        <taxon>Rheinheimera</taxon>
    </lineage>
</organism>
<dbReference type="PROSITE" id="PS51257">
    <property type="entry name" value="PROKAR_LIPOPROTEIN"/>
    <property type="match status" value="1"/>
</dbReference>